<protein>
    <recommendedName>
        <fullName evidence="1">DUF6884 domain-containing protein</fullName>
    </recommendedName>
</protein>
<dbReference type="Pfam" id="PF21818">
    <property type="entry name" value="DUF6884"/>
    <property type="match status" value="1"/>
</dbReference>
<accession>A0A1V6C402</accession>
<reference evidence="2" key="1">
    <citation type="submission" date="2017-02" db="EMBL/GenBank/DDBJ databases">
        <title>Delving into the versatile metabolic prowess of the omnipresent phylum Bacteroidetes.</title>
        <authorList>
            <person name="Nobu M.K."/>
            <person name="Mei R."/>
            <person name="Narihiro T."/>
            <person name="Kuroda K."/>
            <person name="Liu W.-T."/>
        </authorList>
    </citation>
    <scope>NUCLEOTIDE SEQUENCE</scope>
    <source>
        <strain evidence="2">ADurb.Bin131</strain>
    </source>
</reference>
<feature type="domain" description="DUF6884" evidence="1">
    <location>
        <begin position="21"/>
        <end position="127"/>
    </location>
</feature>
<proteinExistence type="predicted"/>
<dbReference type="AlphaFoldDB" id="A0A1V6C402"/>
<evidence type="ECO:0000259" key="1">
    <source>
        <dbReference type="Pfam" id="PF21818"/>
    </source>
</evidence>
<dbReference type="Proteomes" id="UP000485562">
    <property type="component" value="Unassembled WGS sequence"/>
</dbReference>
<organism evidence="2">
    <name type="scientific">candidate division TA06 bacterium ADurb.Bin131</name>
    <dbReference type="NCBI Taxonomy" id="1852827"/>
    <lineage>
        <taxon>Bacteria</taxon>
        <taxon>Bacteria division TA06</taxon>
    </lineage>
</organism>
<comment type="caution">
    <text evidence="2">The sequence shown here is derived from an EMBL/GenBank/DDBJ whole genome shotgun (WGS) entry which is preliminary data.</text>
</comment>
<gene>
    <name evidence="2" type="ORF">BWX89_01764</name>
</gene>
<dbReference type="EMBL" id="MWDQ01000152">
    <property type="protein sequence ID" value="OQB71648.1"/>
    <property type="molecule type" value="Genomic_DNA"/>
</dbReference>
<dbReference type="InterPro" id="IPR049251">
    <property type="entry name" value="DUF6884"/>
</dbReference>
<evidence type="ECO:0000313" key="2">
    <source>
        <dbReference type="EMBL" id="OQB71648.1"/>
    </source>
</evidence>
<name>A0A1V6C402_UNCT6</name>
<sequence>MKTLCMVPCGNRKIWDKNPKAGSTKAEYVYIGPFAKKCREYAMRFYPSSWCILSAKYGFLFPDELVTGPYNVSFNDPKTNPITTKELFAQVKEKGLDNYDRIVILGGKNYVEMANEVFSSKEILSPLSDCKGIGYMMGKLNDSIKRGVPL</sequence>